<dbReference type="EMBL" id="JAEVFJ010000022">
    <property type="protein sequence ID" value="KAH8096806.1"/>
    <property type="molecule type" value="Genomic_DNA"/>
</dbReference>
<gene>
    <name evidence="1" type="ORF">BXZ70DRAFT_316721</name>
</gene>
<keyword evidence="2" id="KW-1185">Reference proteome</keyword>
<dbReference type="AlphaFoldDB" id="A0A8K0ULJ6"/>
<evidence type="ECO:0000313" key="2">
    <source>
        <dbReference type="Proteomes" id="UP000813824"/>
    </source>
</evidence>
<accession>A0A8K0ULJ6</accession>
<protein>
    <recommendedName>
        <fullName evidence="3">C2H2-type domain-containing protein</fullName>
    </recommendedName>
</protein>
<evidence type="ECO:0008006" key="3">
    <source>
        <dbReference type="Google" id="ProtNLM"/>
    </source>
</evidence>
<comment type="caution">
    <text evidence="1">The sequence shown here is derived from an EMBL/GenBank/DDBJ whole genome shotgun (WGS) entry which is preliminary data.</text>
</comment>
<reference evidence="1" key="1">
    <citation type="journal article" date="2021" name="New Phytol.">
        <title>Evolutionary innovations through gain and loss of genes in the ectomycorrhizal Boletales.</title>
        <authorList>
            <person name="Wu G."/>
            <person name="Miyauchi S."/>
            <person name="Morin E."/>
            <person name="Kuo A."/>
            <person name="Drula E."/>
            <person name="Varga T."/>
            <person name="Kohler A."/>
            <person name="Feng B."/>
            <person name="Cao Y."/>
            <person name="Lipzen A."/>
            <person name="Daum C."/>
            <person name="Hundley H."/>
            <person name="Pangilinan J."/>
            <person name="Johnson J."/>
            <person name="Barry K."/>
            <person name="LaButti K."/>
            <person name="Ng V."/>
            <person name="Ahrendt S."/>
            <person name="Min B."/>
            <person name="Choi I.G."/>
            <person name="Park H."/>
            <person name="Plett J.M."/>
            <person name="Magnuson J."/>
            <person name="Spatafora J.W."/>
            <person name="Nagy L.G."/>
            <person name="Henrissat B."/>
            <person name="Grigoriev I.V."/>
            <person name="Yang Z.L."/>
            <person name="Xu J."/>
            <person name="Martin F.M."/>
        </authorList>
    </citation>
    <scope>NUCLEOTIDE SEQUENCE</scope>
    <source>
        <strain evidence="1">KKN 215</strain>
    </source>
</reference>
<dbReference type="Proteomes" id="UP000813824">
    <property type="component" value="Unassembled WGS sequence"/>
</dbReference>
<sequence>MDPETQRLVKPYLIEDTARKKGLKAIMRGLKSPEQIIVETQEMQDGTKKKGTATRWRCRNKHCAATRTRLQDLNRHHESCKHSPKIVLMLSKQWVCGYPGCHYRDRSGPGRQGSMGDDELVEPYRTRQKSNLVDHVARHLGIKFPCAHCSLVFDDRPAVSKHLQGLIPRRIRRKRDGQYTEIARKLEPAIETAKRKDRMAKTNATRDSECEVMQVNASSDECESSWAAQEVAVAKHLTLRKFSGATSGDRSTQENYL</sequence>
<name>A0A8K0ULJ6_9AGAR</name>
<evidence type="ECO:0000313" key="1">
    <source>
        <dbReference type="EMBL" id="KAH8096806.1"/>
    </source>
</evidence>
<proteinExistence type="predicted"/>
<organism evidence="1 2">
    <name type="scientific">Cristinia sonorae</name>
    <dbReference type="NCBI Taxonomy" id="1940300"/>
    <lineage>
        <taxon>Eukaryota</taxon>
        <taxon>Fungi</taxon>
        <taxon>Dikarya</taxon>
        <taxon>Basidiomycota</taxon>
        <taxon>Agaricomycotina</taxon>
        <taxon>Agaricomycetes</taxon>
        <taxon>Agaricomycetidae</taxon>
        <taxon>Agaricales</taxon>
        <taxon>Pleurotineae</taxon>
        <taxon>Stephanosporaceae</taxon>
        <taxon>Cristinia</taxon>
    </lineage>
</organism>